<feature type="domain" description="Cadherin" evidence="10">
    <location>
        <begin position="957"/>
        <end position="1062"/>
    </location>
</feature>
<feature type="domain" description="Cadherin" evidence="10">
    <location>
        <begin position="286"/>
        <end position="384"/>
    </location>
</feature>
<feature type="non-terminal residue" evidence="12">
    <location>
        <position position="1221"/>
    </location>
</feature>
<dbReference type="Gene3D" id="2.60.40.60">
    <property type="entry name" value="Cadherins"/>
    <property type="match status" value="11"/>
</dbReference>
<keyword evidence="6" id="KW-1133">Transmembrane helix</keyword>
<feature type="domain" description="Cadherin" evidence="10">
    <location>
        <begin position="42"/>
        <end position="161"/>
    </location>
</feature>
<dbReference type="PROSITE" id="PS00232">
    <property type="entry name" value="CADHERIN_1"/>
    <property type="match status" value="5"/>
</dbReference>
<keyword evidence="8" id="KW-0325">Glycoprotein</keyword>
<dbReference type="InterPro" id="IPR015919">
    <property type="entry name" value="Cadherin-like_sf"/>
</dbReference>
<evidence type="ECO:0000256" key="3">
    <source>
        <dbReference type="ARBA" id="ARBA00022737"/>
    </source>
</evidence>
<feature type="domain" description="Cadherin" evidence="10">
    <location>
        <begin position="602"/>
        <end position="694"/>
    </location>
</feature>
<protein>
    <submittedName>
        <fullName evidence="12">Fat-like cadherin-related tumor suppressor homolog</fullName>
    </submittedName>
</protein>
<dbReference type="SUPFAM" id="SSF49313">
    <property type="entry name" value="Cadherin-like"/>
    <property type="match status" value="11"/>
</dbReference>
<evidence type="ECO:0000313" key="12">
    <source>
        <dbReference type="RefSeq" id="XP_022237358.1"/>
    </source>
</evidence>
<name>A0ABM1S153_LIMPO</name>
<dbReference type="InterPro" id="IPR020894">
    <property type="entry name" value="Cadherin_CS"/>
</dbReference>
<evidence type="ECO:0000256" key="1">
    <source>
        <dbReference type="ARBA" id="ARBA00004370"/>
    </source>
</evidence>
<dbReference type="Proteomes" id="UP000694941">
    <property type="component" value="Unplaced"/>
</dbReference>
<evidence type="ECO:0000256" key="9">
    <source>
        <dbReference type="PROSITE-ProRule" id="PRU00043"/>
    </source>
</evidence>
<feature type="domain" description="Cadherin" evidence="10">
    <location>
        <begin position="748"/>
        <end position="852"/>
    </location>
</feature>
<dbReference type="PRINTS" id="PR00205">
    <property type="entry name" value="CADHERIN"/>
</dbReference>
<comment type="subcellular location">
    <subcellularLocation>
        <location evidence="1">Membrane</location>
    </subcellularLocation>
</comment>
<keyword evidence="3" id="KW-0677">Repeat</keyword>
<feature type="domain" description="Cadherin" evidence="10">
    <location>
        <begin position="162"/>
        <end position="270"/>
    </location>
</feature>
<dbReference type="PANTHER" id="PTHR24026">
    <property type="entry name" value="FAT ATYPICAL CADHERIN-RELATED"/>
    <property type="match status" value="1"/>
</dbReference>
<dbReference type="PROSITE" id="PS50268">
    <property type="entry name" value="CADHERIN_2"/>
    <property type="match status" value="11"/>
</dbReference>
<dbReference type="SMART" id="SM00112">
    <property type="entry name" value="CA"/>
    <property type="match status" value="10"/>
</dbReference>
<evidence type="ECO:0000256" key="2">
    <source>
        <dbReference type="ARBA" id="ARBA00022692"/>
    </source>
</evidence>
<feature type="domain" description="Cadherin" evidence="10">
    <location>
        <begin position="380"/>
        <end position="486"/>
    </location>
</feature>
<dbReference type="RefSeq" id="XP_022237358.1">
    <property type="nucleotide sequence ID" value="XM_022381650.1"/>
</dbReference>
<dbReference type="PANTHER" id="PTHR24026:SF136">
    <property type="entry name" value="PROTOCADHERIN-23"/>
    <property type="match status" value="1"/>
</dbReference>
<gene>
    <name evidence="12" type="primary">LOC106478112</name>
</gene>
<proteinExistence type="predicted"/>
<evidence type="ECO:0000256" key="5">
    <source>
        <dbReference type="ARBA" id="ARBA00022889"/>
    </source>
</evidence>
<evidence type="ECO:0000256" key="8">
    <source>
        <dbReference type="ARBA" id="ARBA00023180"/>
    </source>
</evidence>
<keyword evidence="4 9" id="KW-0106">Calcium</keyword>
<dbReference type="GeneID" id="106478112"/>
<evidence type="ECO:0000256" key="4">
    <source>
        <dbReference type="ARBA" id="ARBA00022837"/>
    </source>
</evidence>
<sequence>MWFDQRSRLNNGVDTRVNWWQRLLPLLWIFILINGEELFQFTRPVYNTTIQENPVGKVYVTPTEKMGIFISDSLLRVQYVIVDGNKDHFFVAESQKVGDFWFLRIRTSTRIQVALNRESREFYILHVKAVVNSNVLENVNFNAQTEVNIKILDANDLTPLFYPSIYTVSIPENTPLHQSVARVSAVDPDIGINGEIYYSFQNQTFQFAIHPTTGIVTLTRPLNIEKQTHYDLTVLAQDRGPKPKLGAIVKKSSSSLRIVVSAVNQHPPVIHSVTLPAILRNDLLHVYAIVRVVDKDRGLYGQVRSVDIVDGDPFEYFQISKGEHPDEYSITISENLQHASVTSQFNLTIKATDKGIPPKSSLKTVPVRIPHYDDRPLVFDSPKYLTSVEEIAPLNTPIVLVKASHPDGNKDIKIWYKIEDGNPFDTFTINPLTGLITTAKPLDWEKTPRYLLLASAQEQNINGLKRKGTTMVYIKVLDNNDNNPIFNSTSFITVHFEENKPIGSVVYTAHASDPDDGDNGYVSYHLANINYVPFIVDHFTGQIKIKEVLDFETMRTEYLLKVWASDWGTPFRRQSEISIRVLVTDVNDHRPQFEKVDCVGFVSKAAPVPTEILTLSALDFDADSSVTYKMISSEQELCFEVNTITGILTLTCDLSQRQFTECVINVSATDGQHYADVVAVTIKVVDLQQRSRLNNKNVVVECRDNGITKKLKEQIAVAKRNNQEGLDDVTEATPSRYGENLHSPQFCSGLPMEITAKENLLAGTELLRISAEDHDHGYNGKLVYVISNGNEDSCFEVEMHSGKLLIINELDRERTARYVLNISVFDLGQPPQSASTILEVIVEDANDNVPTFDRFAYDFIIPENAPNGMTIAKLVASDADSGPNGHLIFSLVTDTQDFYIDKITGMLSVHGPLDRERTEYYQLKVQVSDSGSEVVFSCDTLVSIQVQDVNDNSPHFPIEHYLVRLREDIPVGSVIMSLSATDPDLNEAGTVLYELLNDMMGVFIIDKEIGIIRLNRQLNYEERQIYNLTVVASDLGIPMRSSSAYLLVEIEEINVNNRAPVFQDHVATGSVIENQEEGTFVMQIKATDDKHENIDDKVTYFLETEEGTGLFRIDQKGRIWTRTSLDREEQSRYWLSVYAQDKDVVSLDTRLDVYIEVLDENDNIPLTEEPVYYPSVVEHSEPGTKVVRLIAFDEDQDSQDGITFNITAGNAQGLFVIEPIT</sequence>
<feature type="domain" description="Cadherin" evidence="10">
    <location>
        <begin position="1063"/>
        <end position="1172"/>
    </location>
</feature>
<dbReference type="InterPro" id="IPR002126">
    <property type="entry name" value="Cadherin-like_dom"/>
</dbReference>
<evidence type="ECO:0000259" key="10">
    <source>
        <dbReference type="PROSITE" id="PS50268"/>
    </source>
</evidence>
<keyword evidence="11" id="KW-1185">Reference proteome</keyword>
<keyword evidence="2" id="KW-0812">Transmembrane</keyword>
<dbReference type="Pfam" id="PF00028">
    <property type="entry name" value="Cadherin"/>
    <property type="match status" value="8"/>
</dbReference>
<evidence type="ECO:0000313" key="11">
    <source>
        <dbReference type="Proteomes" id="UP000694941"/>
    </source>
</evidence>
<feature type="domain" description="Cadherin" evidence="10">
    <location>
        <begin position="488"/>
        <end position="593"/>
    </location>
</feature>
<keyword evidence="7" id="KW-0472">Membrane</keyword>
<feature type="domain" description="Cadherin" evidence="10">
    <location>
        <begin position="853"/>
        <end position="956"/>
    </location>
</feature>
<keyword evidence="5" id="KW-0130">Cell adhesion</keyword>
<accession>A0ABM1S153</accession>
<feature type="domain" description="Cadherin" evidence="10">
    <location>
        <begin position="1168"/>
        <end position="1221"/>
    </location>
</feature>
<evidence type="ECO:0000256" key="6">
    <source>
        <dbReference type="ARBA" id="ARBA00022989"/>
    </source>
</evidence>
<reference evidence="12" key="1">
    <citation type="submission" date="2025-08" db="UniProtKB">
        <authorList>
            <consortium name="RefSeq"/>
        </authorList>
    </citation>
    <scope>IDENTIFICATION</scope>
    <source>
        <tissue evidence="12">Muscle</tissue>
    </source>
</reference>
<organism evidence="11 12">
    <name type="scientific">Limulus polyphemus</name>
    <name type="common">Atlantic horseshoe crab</name>
    <dbReference type="NCBI Taxonomy" id="6850"/>
    <lineage>
        <taxon>Eukaryota</taxon>
        <taxon>Metazoa</taxon>
        <taxon>Ecdysozoa</taxon>
        <taxon>Arthropoda</taxon>
        <taxon>Chelicerata</taxon>
        <taxon>Merostomata</taxon>
        <taxon>Xiphosura</taxon>
        <taxon>Limulidae</taxon>
        <taxon>Limulus</taxon>
    </lineage>
</organism>
<dbReference type="CDD" id="cd11304">
    <property type="entry name" value="Cadherin_repeat"/>
    <property type="match status" value="10"/>
</dbReference>
<evidence type="ECO:0000256" key="7">
    <source>
        <dbReference type="ARBA" id="ARBA00023136"/>
    </source>
</evidence>